<dbReference type="GO" id="GO:0006952">
    <property type="term" value="P:defense response"/>
    <property type="evidence" value="ECO:0007669"/>
    <property type="project" value="UniProtKB-KW"/>
</dbReference>
<protein>
    <submittedName>
        <fullName evidence="5">Disease resistance protein RGA4</fullName>
    </submittedName>
</protein>
<keyword evidence="1" id="KW-0677">Repeat</keyword>
<organism evidence="5 6">
    <name type="scientific">Forsythia ovata</name>
    <dbReference type="NCBI Taxonomy" id="205694"/>
    <lineage>
        <taxon>Eukaryota</taxon>
        <taxon>Viridiplantae</taxon>
        <taxon>Streptophyta</taxon>
        <taxon>Embryophyta</taxon>
        <taxon>Tracheophyta</taxon>
        <taxon>Spermatophyta</taxon>
        <taxon>Magnoliopsida</taxon>
        <taxon>eudicotyledons</taxon>
        <taxon>Gunneridae</taxon>
        <taxon>Pentapetalae</taxon>
        <taxon>asterids</taxon>
        <taxon>lamiids</taxon>
        <taxon>Lamiales</taxon>
        <taxon>Oleaceae</taxon>
        <taxon>Forsythieae</taxon>
        <taxon>Forsythia</taxon>
    </lineage>
</organism>
<evidence type="ECO:0000256" key="1">
    <source>
        <dbReference type="ARBA" id="ARBA00022737"/>
    </source>
</evidence>
<evidence type="ECO:0000256" key="2">
    <source>
        <dbReference type="ARBA" id="ARBA00022741"/>
    </source>
</evidence>
<feature type="domain" description="Disease resistance N-terminal" evidence="4">
    <location>
        <begin position="12"/>
        <end position="58"/>
    </location>
</feature>
<name>A0ABD1UZS6_9LAMI</name>
<dbReference type="AlphaFoldDB" id="A0ABD1UZS6"/>
<evidence type="ECO:0000259" key="4">
    <source>
        <dbReference type="Pfam" id="PF18052"/>
    </source>
</evidence>
<dbReference type="Proteomes" id="UP001604277">
    <property type="component" value="Unassembled WGS sequence"/>
</dbReference>
<dbReference type="EMBL" id="JBFOLJ010000006">
    <property type="protein sequence ID" value="KAL2530436.1"/>
    <property type="molecule type" value="Genomic_DNA"/>
</dbReference>
<keyword evidence="2" id="KW-0547">Nucleotide-binding</keyword>
<keyword evidence="6" id="KW-1185">Reference proteome</keyword>
<comment type="caution">
    <text evidence="5">The sequence shown here is derived from an EMBL/GenBank/DDBJ whole genome shotgun (WGS) entry which is preliminary data.</text>
</comment>
<dbReference type="GO" id="GO:0000166">
    <property type="term" value="F:nucleotide binding"/>
    <property type="evidence" value="ECO:0007669"/>
    <property type="project" value="UniProtKB-KW"/>
</dbReference>
<dbReference type="Pfam" id="PF18052">
    <property type="entry name" value="Rx_N"/>
    <property type="match status" value="1"/>
</dbReference>
<dbReference type="Gene3D" id="1.20.5.4130">
    <property type="match status" value="1"/>
</dbReference>
<keyword evidence="3" id="KW-0611">Plant defense</keyword>
<gene>
    <name evidence="5" type="ORF">Fot_23037</name>
</gene>
<evidence type="ECO:0000313" key="5">
    <source>
        <dbReference type="EMBL" id="KAL2530436.1"/>
    </source>
</evidence>
<proteinExistence type="predicted"/>
<evidence type="ECO:0000313" key="6">
    <source>
        <dbReference type="Proteomes" id="UP001604277"/>
    </source>
</evidence>
<reference evidence="6" key="1">
    <citation type="submission" date="2024-07" db="EMBL/GenBank/DDBJ databases">
        <title>Two chromosome-level genome assemblies of Korean endemic species Abeliophyllum distichum and Forsythia ovata (Oleaceae).</title>
        <authorList>
            <person name="Jang H."/>
        </authorList>
    </citation>
    <scope>NUCLEOTIDE SEQUENCE [LARGE SCALE GENOMIC DNA]</scope>
</reference>
<evidence type="ECO:0000256" key="3">
    <source>
        <dbReference type="ARBA" id="ARBA00022821"/>
    </source>
</evidence>
<dbReference type="InterPro" id="IPR041118">
    <property type="entry name" value="Rx_N"/>
</dbReference>
<accession>A0ABD1UZS6</accession>
<sequence>MSATSPLAGGSIEDANRRQVTDGAVKRLLKKLEGVAYDADNVLDEIIYENLHRTIQIQNHMKPKVCLYFSFYSHLAFRWKMAHKINNINVNLKRINDGAGLHGFLRRVGLRSRKLMP</sequence>